<comment type="caution">
    <text evidence="5">The sequence shown here is derived from an EMBL/GenBank/DDBJ whole genome shotgun (WGS) entry which is preliminary data.</text>
</comment>
<dbReference type="InterPro" id="IPR036388">
    <property type="entry name" value="WH-like_DNA-bd_sf"/>
</dbReference>
<dbReference type="PANTHER" id="PTHR34236:SF1">
    <property type="entry name" value="DIMETHYL SULFOXIDE REDUCTASE TRANSCRIPTIONAL ACTIVATOR"/>
    <property type="match status" value="1"/>
</dbReference>
<dbReference type="AlphaFoldDB" id="A0A3N6LX04"/>
<name>A0A3N6LX04_NATCH</name>
<feature type="domain" description="HVO-A0563 N-terminal" evidence="4">
    <location>
        <begin position="3"/>
        <end position="145"/>
    </location>
</feature>
<dbReference type="Pfam" id="PF24280">
    <property type="entry name" value="HVO_A0563_N"/>
    <property type="match status" value="1"/>
</dbReference>
<evidence type="ECO:0000256" key="2">
    <source>
        <dbReference type="ARBA" id="ARBA00023163"/>
    </source>
</evidence>
<dbReference type="Pfam" id="PF04967">
    <property type="entry name" value="HTH_10"/>
    <property type="match status" value="1"/>
</dbReference>
<dbReference type="Gene3D" id="1.10.10.10">
    <property type="entry name" value="Winged helix-like DNA-binding domain superfamily/Winged helix DNA-binding domain"/>
    <property type="match status" value="1"/>
</dbReference>
<gene>
    <name evidence="5" type="ORF">EA473_15225</name>
</gene>
<dbReference type="Proteomes" id="UP000282323">
    <property type="component" value="Unassembled WGS sequence"/>
</dbReference>
<evidence type="ECO:0000313" key="5">
    <source>
        <dbReference type="EMBL" id="RQG93467.1"/>
    </source>
</evidence>
<dbReference type="InterPro" id="IPR013324">
    <property type="entry name" value="RNA_pol_sigma_r3/r4-like"/>
</dbReference>
<dbReference type="InterPro" id="IPR056531">
    <property type="entry name" value="HVO_A0563_N"/>
</dbReference>
<evidence type="ECO:0000256" key="1">
    <source>
        <dbReference type="ARBA" id="ARBA00023015"/>
    </source>
</evidence>
<protein>
    <submittedName>
        <fullName evidence="5">Transcriptional regulator</fullName>
    </submittedName>
</protein>
<dbReference type="PANTHER" id="PTHR34236">
    <property type="entry name" value="DIMETHYL SULFOXIDE REDUCTASE TRANSCRIPTIONAL ACTIVATOR"/>
    <property type="match status" value="1"/>
</dbReference>
<dbReference type="InterPro" id="IPR007050">
    <property type="entry name" value="HTH_bacterioopsin"/>
</dbReference>
<keyword evidence="6" id="KW-1185">Reference proteome</keyword>
<dbReference type="EMBL" id="REGA01000014">
    <property type="protein sequence ID" value="RQG93467.1"/>
    <property type="molecule type" value="Genomic_DNA"/>
</dbReference>
<organism evidence="5 6">
    <name type="scientific">Natrarchaeobius chitinivorans</name>
    <dbReference type="NCBI Taxonomy" id="1679083"/>
    <lineage>
        <taxon>Archaea</taxon>
        <taxon>Methanobacteriati</taxon>
        <taxon>Methanobacteriota</taxon>
        <taxon>Stenosarchaea group</taxon>
        <taxon>Halobacteria</taxon>
        <taxon>Halobacteriales</taxon>
        <taxon>Natrialbaceae</taxon>
        <taxon>Natrarchaeobius</taxon>
    </lineage>
</organism>
<reference evidence="5 6" key="1">
    <citation type="submission" date="2018-10" db="EMBL/GenBank/DDBJ databases">
        <title>Natrarchaeobius chitinivorans gen. nov., sp. nov., and Natrarchaeobius haloalkaliphilus sp. nov., alkaliphilic, chitin-utilizing haloarchaea from hypersaline alkaline lakes.</title>
        <authorList>
            <person name="Sorokin D.Y."/>
            <person name="Elcheninov A.G."/>
            <person name="Kostrikina N.A."/>
            <person name="Bale N.J."/>
            <person name="Sinninghe Damste J.S."/>
            <person name="Khijniak T.V."/>
            <person name="Kublanov I.V."/>
            <person name="Toshchakov S.V."/>
        </authorList>
    </citation>
    <scope>NUCLEOTIDE SEQUENCE [LARGE SCALE GENOMIC DNA]</scope>
    <source>
        <strain evidence="5 6">AArcht4T</strain>
    </source>
</reference>
<keyword evidence="1" id="KW-0805">Transcription regulation</keyword>
<sequence length="216" mass="24329">MYEATFSIRDSGPYTESTREADCRIELWCNEHADLLYVSGPAVDPVTDRVESEVGLEERLDGTDETLLVTSSCLKANDEATIETYMRRNNCLLLPPIRYENGRKICRILALDSRALTDVYEGLHADELDVDVRSKGEIRFPTSSSQLFGLEDVVPDLTSRQRETLLSAVENGYYELPRETTTDALAAELGISRRTAEDHLRRAERKLITSLATHIS</sequence>
<evidence type="ECO:0000313" key="6">
    <source>
        <dbReference type="Proteomes" id="UP000282323"/>
    </source>
</evidence>
<evidence type="ECO:0000259" key="4">
    <source>
        <dbReference type="Pfam" id="PF24280"/>
    </source>
</evidence>
<accession>A0A3N6LX04</accession>
<feature type="domain" description="HTH bat-type" evidence="3">
    <location>
        <begin position="157"/>
        <end position="209"/>
    </location>
</feature>
<dbReference type="SUPFAM" id="SSF88659">
    <property type="entry name" value="Sigma3 and sigma4 domains of RNA polymerase sigma factors"/>
    <property type="match status" value="1"/>
</dbReference>
<proteinExistence type="predicted"/>
<evidence type="ECO:0000259" key="3">
    <source>
        <dbReference type="Pfam" id="PF04967"/>
    </source>
</evidence>
<dbReference type="OrthoDB" id="27447at2157"/>
<keyword evidence="2" id="KW-0804">Transcription</keyword>